<reference evidence="1 2" key="1">
    <citation type="submission" date="2016-09" db="EMBL/GenBank/DDBJ databases">
        <title>Genomic analysis reveals versatility of anaerobic energy metabolism of Geosporobacter ferrireducens IRF9 of phylum Firmicutes.</title>
        <authorList>
            <person name="Kim S.-J."/>
        </authorList>
    </citation>
    <scope>NUCLEOTIDE SEQUENCE [LARGE SCALE GENOMIC DNA]</scope>
    <source>
        <strain evidence="1 2">IRF9</strain>
    </source>
</reference>
<keyword evidence="1" id="KW-0282">Flagellum</keyword>
<organism evidence="1 2">
    <name type="scientific">Geosporobacter ferrireducens</name>
    <dbReference type="NCBI Taxonomy" id="1424294"/>
    <lineage>
        <taxon>Bacteria</taxon>
        <taxon>Bacillati</taxon>
        <taxon>Bacillota</taxon>
        <taxon>Clostridia</taxon>
        <taxon>Peptostreptococcales</taxon>
        <taxon>Thermotaleaceae</taxon>
        <taxon>Geosporobacter</taxon>
    </lineage>
</organism>
<gene>
    <name evidence="1" type="ORF">Gferi_00935</name>
</gene>
<proteinExistence type="predicted"/>
<dbReference type="RefSeq" id="WP_069973828.1">
    <property type="nucleotide sequence ID" value="NZ_CP017269.1"/>
</dbReference>
<keyword evidence="2" id="KW-1185">Reference proteome</keyword>
<dbReference type="EMBL" id="CP017269">
    <property type="protein sequence ID" value="AOT68275.1"/>
    <property type="molecule type" value="Genomic_DNA"/>
</dbReference>
<keyword evidence="1" id="KW-0969">Cilium</keyword>
<dbReference type="InterPro" id="IPR009384">
    <property type="entry name" value="SwrD-like"/>
</dbReference>
<dbReference type="Proteomes" id="UP000095743">
    <property type="component" value="Chromosome"/>
</dbReference>
<dbReference type="OrthoDB" id="9799862at2"/>
<dbReference type="PANTHER" id="PTHR39185">
    <property type="entry name" value="SWARMING MOTILITY PROTEIN SWRD"/>
    <property type="match status" value="1"/>
</dbReference>
<dbReference type="AlphaFoldDB" id="A0A1D8GBJ5"/>
<accession>A0A1D8GBJ5</accession>
<name>A0A1D8GBJ5_9FIRM</name>
<dbReference type="Pfam" id="PF06289">
    <property type="entry name" value="FlbD"/>
    <property type="match status" value="1"/>
</dbReference>
<keyword evidence="1" id="KW-0966">Cell projection</keyword>
<dbReference type="KEGG" id="gfe:Gferi_00935"/>
<sequence length="73" mass="8063">MIRVTRLSGEPYVINSELIESLEATPDTVIRLTSGKTVVVKESIDEIINKIIAYKQKIFSQLSILNNDSGNGV</sequence>
<protein>
    <submittedName>
        <fullName evidence="1">Flagellar protein FlbD</fullName>
    </submittedName>
</protein>
<dbReference type="PANTHER" id="PTHR39185:SF1">
    <property type="entry name" value="SWARMING MOTILITY PROTEIN SWRD"/>
    <property type="match status" value="1"/>
</dbReference>
<evidence type="ECO:0000313" key="2">
    <source>
        <dbReference type="Proteomes" id="UP000095743"/>
    </source>
</evidence>
<evidence type="ECO:0000313" key="1">
    <source>
        <dbReference type="EMBL" id="AOT68275.1"/>
    </source>
</evidence>
<dbReference type="STRING" id="1424294.Gferi_00935"/>